<dbReference type="OrthoDB" id="2014623at2759"/>
<organism evidence="12 13">
    <name type="scientific">Actinidia chinensis var. chinensis</name>
    <name type="common">Chinese soft-hair kiwi</name>
    <dbReference type="NCBI Taxonomy" id="1590841"/>
    <lineage>
        <taxon>Eukaryota</taxon>
        <taxon>Viridiplantae</taxon>
        <taxon>Streptophyta</taxon>
        <taxon>Embryophyta</taxon>
        <taxon>Tracheophyta</taxon>
        <taxon>Spermatophyta</taxon>
        <taxon>Magnoliopsida</taxon>
        <taxon>eudicotyledons</taxon>
        <taxon>Gunneridae</taxon>
        <taxon>Pentapetalae</taxon>
        <taxon>asterids</taxon>
        <taxon>Ericales</taxon>
        <taxon>Actinidiaceae</taxon>
        <taxon>Actinidia</taxon>
    </lineage>
</organism>
<dbReference type="InterPro" id="IPR056900">
    <property type="entry name" value="COB_C"/>
</dbReference>
<evidence type="ECO:0000256" key="8">
    <source>
        <dbReference type="ARBA" id="ARBA00023288"/>
    </source>
</evidence>
<keyword evidence="9" id="KW-1133">Transmembrane helix</keyword>
<keyword evidence="9" id="KW-0812">Transmembrane</keyword>
<evidence type="ECO:0000256" key="7">
    <source>
        <dbReference type="ARBA" id="ARBA00023180"/>
    </source>
</evidence>
<dbReference type="GO" id="GO:0098552">
    <property type="term" value="C:side of membrane"/>
    <property type="evidence" value="ECO:0007669"/>
    <property type="project" value="UniProtKB-KW"/>
</dbReference>
<evidence type="ECO:0000256" key="6">
    <source>
        <dbReference type="ARBA" id="ARBA00023136"/>
    </source>
</evidence>
<dbReference type="OMA" id="DNWHLSW"/>
<name>A0A2R6PNT9_ACTCC</name>
<dbReference type="PANTHER" id="PTHR31052">
    <property type="entry name" value="COBRA-LIKE PROTEIN 7"/>
    <property type="match status" value="1"/>
</dbReference>
<dbReference type="Pfam" id="PF04833">
    <property type="entry name" value="COBRA"/>
    <property type="match status" value="1"/>
</dbReference>
<keyword evidence="8" id="KW-0449">Lipoprotein</keyword>
<keyword evidence="13" id="KW-1185">Reference proteome</keyword>
<evidence type="ECO:0000313" key="12">
    <source>
        <dbReference type="EMBL" id="PSR94731.1"/>
    </source>
</evidence>
<comment type="similarity">
    <text evidence="2">Belongs to the COBRA family.</text>
</comment>
<keyword evidence="3" id="KW-1003">Cell membrane</keyword>
<evidence type="ECO:0000256" key="10">
    <source>
        <dbReference type="SAM" id="SignalP"/>
    </source>
</evidence>
<dbReference type="InterPro" id="IPR006918">
    <property type="entry name" value="COBRA_pln"/>
</dbReference>
<feature type="domain" description="COBRA C-terminal" evidence="11">
    <location>
        <begin position="410"/>
        <end position="621"/>
    </location>
</feature>
<evidence type="ECO:0000259" key="11">
    <source>
        <dbReference type="Pfam" id="PF25079"/>
    </source>
</evidence>
<evidence type="ECO:0000256" key="2">
    <source>
        <dbReference type="ARBA" id="ARBA00005507"/>
    </source>
</evidence>
<evidence type="ECO:0000256" key="4">
    <source>
        <dbReference type="ARBA" id="ARBA00022622"/>
    </source>
</evidence>
<evidence type="ECO:0000313" key="13">
    <source>
        <dbReference type="Proteomes" id="UP000241394"/>
    </source>
</evidence>
<sequence length="649" mass="70938">MANLHHTLTILLFALTISLPISLSQPPPNATCNGIFVSYAYTTGYPIAPNLLPADPTHQPYRFESTLTVLNNGLEELKSWQVFVGFRYREFLVSASDAVLADGTSLPADVSNGTVFAGSSLPDLKSAAQTAGDVNRMQARVGLVGTQFGVEVSNVPLPATLYLVNDGFSCPPMTKLGTNELHLCCIKAASNSPNTPLNKDLEPRKTGDVTIMYDVIKSDDTNYWAQVTISNYNPIGRLDNWHLSWDWMRDEFIHSMRGAYPYIIDTSDCIFGRQGQYYQGMDFSTALNCERAPIIIDLPLTKANDTNLGLVPFCCRNGTILPPEMDHSKSKSAFLMQVFKMPPDVNRTQITPPQNWKINGTSSPDYQCGPPVRVDPSLFPDPSGLPSTSAAIASWQVVCNTTRSKLEKPKCCVSFSAFFNDSVVPCNTCACGCKNYVNDTCSAAVPALLLPSEALLVPFKNRTKYMKDWAKVKKMALPNPSPCGDNCGVSINWHVDSDYKSGWKARITLFNWGETDFADWFAAVQLDRAMPGFEEVYSFNGSVIPGANNTMFLQGLPGLNYLVAKKDGSNPRKKPPVPGTHQSDILFTKKATPGIDVARGDGFPTKVYFNGEECSMPSVIPSSGRLNIGAVTAFCSVLVALLVLLCLQQ</sequence>
<keyword evidence="5 10" id="KW-0732">Signal</keyword>
<keyword evidence="4" id="KW-0336">GPI-anchor</keyword>
<evidence type="ECO:0000256" key="9">
    <source>
        <dbReference type="SAM" id="Phobius"/>
    </source>
</evidence>
<keyword evidence="7" id="KW-0325">Glycoprotein</keyword>
<proteinExistence type="inferred from homology"/>
<feature type="transmembrane region" description="Helical" evidence="9">
    <location>
        <begin position="626"/>
        <end position="647"/>
    </location>
</feature>
<keyword evidence="6 9" id="KW-0472">Membrane</keyword>
<dbReference type="Proteomes" id="UP000241394">
    <property type="component" value="Chromosome LG23"/>
</dbReference>
<gene>
    <name evidence="12" type="ORF">CEY00_Acc25485</name>
</gene>
<dbReference type="AlphaFoldDB" id="A0A2R6PNT9"/>
<reference evidence="12 13" key="1">
    <citation type="submission" date="2017-07" db="EMBL/GenBank/DDBJ databases">
        <title>An improved, manually edited Actinidia chinensis var. chinensis (kiwifruit) genome highlights the challenges associated with draft genomes and gene prediction in plants.</title>
        <authorList>
            <person name="Pilkington S."/>
            <person name="Crowhurst R."/>
            <person name="Hilario E."/>
            <person name="Nardozza S."/>
            <person name="Fraser L."/>
            <person name="Peng Y."/>
            <person name="Gunaseelan K."/>
            <person name="Simpson R."/>
            <person name="Tahir J."/>
            <person name="Deroles S."/>
            <person name="Templeton K."/>
            <person name="Luo Z."/>
            <person name="Davy M."/>
            <person name="Cheng C."/>
            <person name="Mcneilage M."/>
            <person name="Scaglione D."/>
            <person name="Liu Y."/>
            <person name="Zhang Q."/>
            <person name="Datson P."/>
            <person name="De Silva N."/>
            <person name="Gardiner S."/>
            <person name="Bassett H."/>
            <person name="Chagne D."/>
            <person name="Mccallum J."/>
            <person name="Dzierzon H."/>
            <person name="Deng C."/>
            <person name="Wang Y.-Y."/>
            <person name="Barron N."/>
            <person name="Manako K."/>
            <person name="Bowen J."/>
            <person name="Foster T."/>
            <person name="Erridge Z."/>
            <person name="Tiffin H."/>
            <person name="Waite C."/>
            <person name="Davies K."/>
            <person name="Grierson E."/>
            <person name="Laing W."/>
            <person name="Kirk R."/>
            <person name="Chen X."/>
            <person name="Wood M."/>
            <person name="Montefiori M."/>
            <person name="Brummell D."/>
            <person name="Schwinn K."/>
            <person name="Catanach A."/>
            <person name="Fullerton C."/>
            <person name="Li D."/>
            <person name="Meiyalaghan S."/>
            <person name="Nieuwenhuizen N."/>
            <person name="Read N."/>
            <person name="Prakash R."/>
            <person name="Hunter D."/>
            <person name="Zhang H."/>
            <person name="Mckenzie M."/>
            <person name="Knabel M."/>
            <person name="Harris A."/>
            <person name="Allan A."/>
            <person name="Chen A."/>
            <person name="Janssen B."/>
            <person name="Plunkett B."/>
            <person name="Dwamena C."/>
            <person name="Voogd C."/>
            <person name="Leif D."/>
            <person name="Lafferty D."/>
            <person name="Souleyre E."/>
            <person name="Varkonyi-Gasic E."/>
            <person name="Gambi F."/>
            <person name="Hanley J."/>
            <person name="Yao J.-L."/>
            <person name="Cheung J."/>
            <person name="David K."/>
            <person name="Warren B."/>
            <person name="Marsh K."/>
            <person name="Snowden K."/>
            <person name="Lin-Wang K."/>
            <person name="Brian L."/>
            <person name="Martinez-Sanchez M."/>
            <person name="Wang M."/>
            <person name="Ileperuma N."/>
            <person name="Macnee N."/>
            <person name="Campin R."/>
            <person name="Mcatee P."/>
            <person name="Drummond R."/>
            <person name="Espley R."/>
            <person name="Ireland H."/>
            <person name="Wu R."/>
            <person name="Atkinson R."/>
            <person name="Karunairetnam S."/>
            <person name="Bulley S."/>
            <person name="Chunkath S."/>
            <person name="Hanley Z."/>
            <person name="Storey R."/>
            <person name="Thrimawithana A."/>
            <person name="Thomson S."/>
            <person name="David C."/>
            <person name="Testolin R."/>
        </authorList>
    </citation>
    <scope>NUCLEOTIDE SEQUENCE [LARGE SCALE GENOMIC DNA]</scope>
    <source>
        <strain evidence="13">cv. Red5</strain>
        <tissue evidence="12">Young leaf</tissue>
    </source>
</reference>
<dbReference type="InParanoid" id="A0A2R6PNT9"/>
<dbReference type="PANTHER" id="PTHR31052:SF19">
    <property type="entry name" value="COBRA-LIKE PROTEIN 7"/>
    <property type="match status" value="1"/>
</dbReference>
<evidence type="ECO:0000256" key="5">
    <source>
        <dbReference type="ARBA" id="ARBA00022729"/>
    </source>
</evidence>
<feature type="signal peptide" evidence="10">
    <location>
        <begin position="1"/>
        <end position="24"/>
    </location>
</feature>
<evidence type="ECO:0000256" key="3">
    <source>
        <dbReference type="ARBA" id="ARBA00022475"/>
    </source>
</evidence>
<dbReference type="GO" id="GO:0005886">
    <property type="term" value="C:plasma membrane"/>
    <property type="evidence" value="ECO:0007669"/>
    <property type="project" value="UniProtKB-SubCell"/>
</dbReference>
<reference evidence="13" key="2">
    <citation type="journal article" date="2018" name="BMC Genomics">
        <title>A manually annotated Actinidia chinensis var. chinensis (kiwifruit) genome highlights the challenges associated with draft genomes and gene prediction in plants.</title>
        <authorList>
            <person name="Pilkington S.M."/>
            <person name="Crowhurst R."/>
            <person name="Hilario E."/>
            <person name="Nardozza S."/>
            <person name="Fraser L."/>
            <person name="Peng Y."/>
            <person name="Gunaseelan K."/>
            <person name="Simpson R."/>
            <person name="Tahir J."/>
            <person name="Deroles S.C."/>
            <person name="Templeton K."/>
            <person name="Luo Z."/>
            <person name="Davy M."/>
            <person name="Cheng C."/>
            <person name="McNeilage M."/>
            <person name="Scaglione D."/>
            <person name="Liu Y."/>
            <person name="Zhang Q."/>
            <person name="Datson P."/>
            <person name="De Silva N."/>
            <person name="Gardiner S.E."/>
            <person name="Bassett H."/>
            <person name="Chagne D."/>
            <person name="McCallum J."/>
            <person name="Dzierzon H."/>
            <person name="Deng C."/>
            <person name="Wang Y.Y."/>
            <person name="Barron L."/>
            <person name="Manako K."/>
            <person name="Bowen J."/>
            <person name="Foster T.M."/>
            <person name="Erridge Z.A."/>
            <person name="Tiffin H."/>
            <person name="Waite C.N."/>
            <person name="Davies K.M."/>
            <person name="Grierson E.P."/>
            <person name="Laing W.A."/>
            <person name="Kirk R."/>
            <person name="Chen X."/>
            <person name="Wood M."/>
            <person name="Montefiori M."/>
            <person name="Brummell D.A."/>
            <person name="Schwinn K.E."/>
            <person name="Catanach A."/>
            <person name="Fullerton C."/>
            <person name="Li D."/>
            <person name="Meiyalaghan S."/>
            <person name="Nieuwenhuizen N."/>
            <person name="Read N."/>
            <person name="Prakash R."/>
            <person name="Hunter D."/>
            <person name="Zhang H."/>
            <person name="McKenzie M."/>
            <person name="Knabel M."/>
            <person name="Harris A."/>
            <person name="Allan A.C."/>
            <person name="Gleave A."/>
            <person name="Chen A."/>
            <person name="Janssen B.J."/>
            <person name="Plunkett B."/>
            <person name="Ampomah-Dwamena C."/>
            <person name="Voogd C."/>
            <person name="Leif D."/>
            <person name="Lafferty D."/>
            <person name="Souleyre E.J.F."/>
            <person name="Varkonyi-Gasic E."/>
            <person name="Gambi F."/>
            <person name="Hanley J."/>
            <person name="Yao J.L."/>
            <person name="Cheung J."/>
            <person name="David K.M."/>
            <person name="Warren B."/>
            <person name="Marsh K."/>
            <person name="Snowden K.C."/>
            <person name="Lin-Wang K."/>
            <person name="Brian L."/>
            <person name="Martinez-Sanchez M."/>
            <person name="Wang M."/>
            <person name="Ileperuma N."/>
            <person name="Macnee N."/>
            <person name="Campin R."/>
            <person name="McAtee P."/>
            <person name="Drummond R.S.M."/>
            <person name="Espley R.V."/>
            <person name="Ireland H.S."/>
            <person name="Wu R."/>
            <person name="Atkinson R.G."/>
            <person name="Karunairetnam S."/>
            <person name="Bulley S."/>
            <person name="Chunkath S."/>
            <person name="Hanley Z."/>
            <person name="Storey R."/>
            <person name="Thrimawithana A.H."/>
            <person name="Thomson S."/>
            <person name="David C."/>
            <person name="Testolin R."/>
            <person name="Huang H."/>
            <person name="Hellens R.P."/>
            <person name="Schaffer R.J."/>
        </authorList>
    </citation>
    <scope>NUCLEOTIDE SEQUENCE [LARGE SCALE GENOMIC DNA]</scope>
    <source>
        <strain evidence="13">cv. Red5</strain>
    </source>
</reference>
<dbReference type="EMBL" id="NKQK01000023">
    <property type="protein sequence ID" value="PSR94731.1"/>
    <property type="molecule type" value="Genomic_DNA"/>
</dbReference>
<dbReference type="STRING" id="1590841.A0A2R6PNT9"/>
<accession>A0A2R6PNT9</accession>
<evidence type="ECO:0000256" key="1">
    <source>
        <dbReference type="ARBA" id="ARBA00004609"/>
    </source>
</evidence>
<dbReference type="GO" id="GO:0010215">
    <property type="term" value="P:cellulose microfibril organization"/>
    <property type="evidence" value="ECO:0007669"/>
    <property type="project" value="InterPro"/>
</dbReference>
<dbReference type="Gramene" id="PSR94731">
    <property type="protein sequence ID" value="PSR94731"/>
    <property type="gene ID" value="CEY00_Acc25485"/>
</dbReference>
<feature type="chain" id="PRO_5015361176" evidence="10">
    <location>
        <begin position="25"/>
        <end position="649"/>
    </location>
</feature>
<protein>
    <submittedName>
        <fullName evidence="12">COBRA-like protein</fullName>
    </submittedName>
</protein>
<dbReference type="Pfam" id="PF25079">
    <property type="entry name" value="COB_C"/>
    <property type="match status" value="1"/>
</dbReference>
<comment type="subcellular location">
    <subcellularLocation>
        <location evidence="1">Cell membrane</location>
        <topology evidence="1">Lipid-anchor</topology>
        <topology evidence="1">GPI-anchor</topology>
    </subcellularLocation>
</comment>
<comment type="caution">
    <text evidence="12">The sequence shown here is derived from an EMBL/GenBank/DDBJ whole genome shotgun (WGS) entry which is preliminary data.</text>
</comment>